<evidence type="ECO:0000259" key="5">
    <source>
        <dbReference type="PROSITE" id="PS51464"/>
    </source>
</evidence>
<keyword evidence="1" id="KW-0805">Transcription regulation</keyword>
<dbReference type="GO" id="GO:0003677">
    <property type="term" value="F:DNA binding"/>
    <property type="evidence" value="ECO:0007669"/>
    <property type="project" value="UniProtKB-KW"/>
</dbReference>
<dbReference type="STRING" id="1125699.HMPREF9194_00709"/>
<dbReference type="PROSITE" id="PS51464">
    <property type="entry name" value="SIS"/>
    <property type="match status" value="1"/>
</dbReference>
<evidence type="ECO:0000256" key="2">
    <source>
        <dbReference type="ARBA" id="ARBA00023125"/>
    </source>
</evidence>
<dbReference type="PANTHER" id="PTHR30514:SF1">
    <property type="entry name" value="HTH-TYPE TRANSCRIPTIONAL REGULATOR HEXR-RELATED"/>
    <property type="match status" value="1"/>
</dbReference>
<dbReference type="SUPFAM" id="SSF46689">
    <property type="entry name" value="Homeodomain-like"/>
    <property type="match status" value="1"/>
</dbReference>
<evidence type="ECO:0000313" key="7">
    <source>
        <dbReference type="Proteomes" id="UP000014541"/>
    </source>
</evidence>
<keyword evidence="2" id="KW-0238">DNA-binding</keyword>
<sequence length="289" mass="32032">MTNIEIKVKSIFDQLSNAERSAAQYFLNNANSIFDKPIAVLAKESQTTQAAWVRFCKSLGFKGLKELKKSFFVQIQMPASENTYENYTVYSDINGYKSVEEISANVMQSGICAITDTVKLIDSATMEKAAKAIMKAHSVKLFGVSASALVAEDFYYKLLRIGKNACFSKDSHVQLTYAANISPADTAVIISHSGATAEIIEILDAVKKRGAVGIAVTRFSKKNYLNNADIILYSSAPEIYRRSGAMSSRIAQLTVIDVLFSTIAHQNYRVIEKNLEQSYRACLVHKKKF</sequence>
<dbReference type="eggNOG" id="COG1737">
    <property type="taxonomic scope" value="Bacteria"/>
</dbReference>
<evidence type="ECO:0000256" key="3">
    <source>
        <dbReference type="ARBA" id="ARBA00023163"/>
    </source>
</evidence>
<dbReference type="EMBL" id="ATFF01000006">
    <property type="protein sequence ID" value="EPF30392.1"/>
    <property type="molecule type" value="Genomic_DNA"/>
</dbReference>
<dbReference type="PROSITE" id="PS51071">
    <property type="entry name" value="HTH_RPIR"/>
    <property type="match status" value="1"/>
</dbReference>
<dbReference type="InterPro" id="IPR000281">
    <property type="entry name" value="HTH_RpiR"/>
</dbReference>
<dbReference type="InterPro" id="IPR035472">
    <property type="entry name" value="RpiR-like_SIS"/>
</dbReference>
<dbReference type="InterPro" id="IPR046348">
    <property type="entry name" value="SIS_dom_sf"/>
</dbReference>
<dbReference type="InterPro" id="IPR036388">
    <property type="entry name" value="WH-like_DNA-bd_sf"/>
</dbReference>
<dbReference type="PATRIC" id="fig|1125699.3.peg.722"/>
<proteinExistence type="predicted"/>
<name>S3KDV1_TREMA</name>
<accession>S3KDV1</accession>
<keyword evidence="7" id="KW-1185">Reference proteome</keyword>
<organism evidence="6 7">
    <name type="scientific">Treponema maltophilum ATCC 51939</name>
    <dbReference type="NCBI Taxonomy" id="1125699"/>
    <lineage>
        <taxon>Bacteria</taxon>
        <taxon>Pseudomonadati</taxon>
        <taxon>Spirochaetota</taxon>
        <taxon>Spirochaetia</taxon>
        <taxon>Spirochaetales</taxon>
        <taxon>Treponemataceae</taxon>
        <taxon>Treponema</taxon>
    </lineage>
</organism>
<gene>
    <name evidence="6" type="ORF">HMPREF9194_00709</name>
</gene>
<dbReference type="Gene3D" id="1.10.10.10">
    <property type="entry name" value="Winged helix-like DNA-binding domain superfamily/Winged helix DNA-binding domain"/>
    <property type="match status" value="1"/>
</dbReference>
<dbReference type="PANTHER" id="PTHR30514">
    <property type="entry name" value="GLUCOKINASE"/>
    <property type="match status" value="1"/>
</dbReference>
<dbReference type="GO" id="GO:0003700">
    <property type="term" value="F:DNA-binding transcription factor activity"/>
    <property type="evidence" value="ECO:0007669"/>
    <property type="project" value="InterPro"/>
</dbReference>
<dbReference type="AlphaFoldDB" id="S3KDV1"/>
<dbReference type="InterPro" id="IPR047640">
    <property type="entry name" value="RpiR-like"/>
</dbReference>
<dbReference type="Pfam" id="PF01418">
    <property type="entry name" value="HTH_6"/>
    <property type="match status" value="1"/>
</dbReference>
<dbReference type="RefSeq" id="WP_016525003.1">
    <property type="nucleotide sequence ID" value="NZ_KE332518.1"/>
</dbReference>
<comment type="caution">
    <text evidence="6">The sequence shown here is derived from an EMBL/GenBank/DDBJ whole genome shotgun (WGS) entry which is preliminary data.</text>
</comment>
<feature type="domain" description="SIS" evidence="5">
    <location>
        <begin position="129"/>
        <end position="269"/>
    </location>
</feature>
<evidence type="ECO:0000313" key="6">
    <source>
        <dbReference type="EMBL" id="EPF30392.1"/>
    </source>
</evidence>
<keyword evidence="3" id="KW-0804">Transcription</keyword>
<dbReference type="Gene3D" id="3.40.50.10490">
    <property type="entry name" value="Glucose-6-phosphate isomerase like protein, domain 1"/>
    <property type="match status" value="1"/>
</dbReference>
<dbReference type="Pfam" id="PF01380">
    <property type="entry name" value="SIS"/>
    <property type="match status" value="1"/>
</dbReference>
<dbReference type="HOGENOM" id="CLU_055769_0_0_12"/>
<dbReference type="GO" id="GO:0097367">
    <property type="term" value="F:carbohydrate derivative binding"/>
    <property type="evidence" value="ECO:0007669"/>
    <property type="project" value="InterPro"/>
</dbReference>
<dbReference type="SUPFAM" id="SSF53697">
    <property type="entry name" value="SIS domain"/>
    <property type="match status" value="1"/>
</dbReference>
<evidence type="ECO:0008006" key="8">
    <source>
        <dbReference type="Google" id="ProtNLM"/>
    </source>
</evidence>
<dbReference type="CDD" id="cd05013">
    <property type="entry name" value="SIS_RpiR"/>
    <property type="match status" value="1"/>
</dbReference>
<dbReference type="Proteomes" id="UP000014541">
    <property type="component" value="Unassembled WGS sequence"/>
</dbReference>
<evidence type="ECO:0000259" key="4">
    <source>
        <dbReference type="PROSITE" id="PS51071"/>
    </source>
</evidence>
<reference evidence="6 7" key="1">
    <citation type="submission" date="2013-04" db="EMBL/GenBank/DDBJ databases">
        <title>The Genome Sequence of Treponema maltophilum ATCC 51939.</title>
        <authorList>
            <consortium name="The Broad Institute Genomics Platform"/>
            <person name="Earl A."/>
            <person name="Ward D."/>
            <person name="Feldgarden M."/>
            <person name="Gevers D."/>
            <person name="Leonetti C."/>
            <person name="Blanton J.M."/>
            <person name="Dewhirst F.E."/>
            <person name="Izard J."/>
            <person name="Walker B."/>
            <person name="Young S."/>
            <person name="Zeng Q."/>
            <person name="Gargeya S."/>
            <person name="Fitzgerald M."/>
            <person name="Haas B."/>
            <person name="Abouelleil A."/>
            <person name="Allen A.W."/>
            <person name="Alvarado L."/>
            <person name="Arachchi H.M."/>
            <person name="Berlin A.M."/>
            <person name="Chapman S.B."/>
            <person name="Gainer-Dewar J."/>
            <person name="Goldberg J."/>
            <person name="Griggs A."/>
            <person name="Gujja S."/>
            <person name="Hansen M."/>
            <person name="Howarth C."/>
            <person name="Imamovic A."/>
            <person name="Ireland A."/>
            <person name="Larimer J."/>
            <person name="McCowan C."/>
            <person name="Murphy C."/>
            <person name="Pearson M."/>
            <person name="Poon T.W."/>
            <person name="Priest M."/>
            <person name="Roberts A."/>
            <person name="Saif S."/>
            <person name="Shea T."/>
            <person name="Sisk P."/>
            <person name="Sykes S."/>
            <person name="Wortman J."/>
            <person name="Nusbaum C."/>
            <person name="Birren B."/>
        </authorList>
    </citation>
    <scope>NUCLEOTIDE SEQUENCE [LARGE SCALE GENOMIC DNA]</scope>
    <source>
        <strain evidence="6 7">ATCC 51939</strain>
    </source>
</reference>
<evidence type="ECO:0000256" key="1">
    <source>
        <dbReference type="ARBA" id="ARBA00023015"/>
    </source>
</evidence>
<feature type="domain" description="HTH rpiR-type" evidence="4">
    <location>
        <begin position="2"/>
        <end position="78"/>
    </location>
</feature>
<dbReference type="InterPro" id="IPR001347">
    <property type="entry name" value="SIS_dom"/>
</dbReference>
<dbReference type="InterPro" id="IPR009057">
    <property type="entry name" value="Homeodomain-like_sf"/>
</dbReference>
<dbReference type="OrthoDB" id="3684496at2"/>
<protein>
    <recommendedName>
        <fullName evidence="8">HTH rpiR-type domain-containing protein</fullName>
    </recommendedName>
</protein>
<dbReference type="GO" id="GO:1901135">
    <property type="term" value="P:carbohydrate derivative metabolic process"/>
    <property type="evidence" value="ECO:0007669"/>
    <property type="project" value="InterPro"/>
</dbReference>